<dbReference type="EnsemblMetazoa" id="XM_030994787">
    <property type="protein sequence ID" value="XP_030850647"/>
    <property type="gene ID" value="LOC591879"/>
</dbReference>
<proteinExistence type="inferred from homology"/>
<keyword evidence="4" id="KW-0853">WD repeat</keyword>
<sequence length="1078" mass="119408">MYAVLEQNPAARSDCTILSLSWKGTVPESEKDKSYTRKRHYTKGWLATGNVKGVVGATYTTSHCGKSPQAPARRNFNLRGHNSEVVLVRWNEPFQKMATCDAQGVIFVWIKYEGRWSVELVNDRSCQVSDFSWSHDGRMALICYKDGFVLVGSVTGQRYWSSLLDLDAKLLCGAWAPDDKQVLLGTSKGEIVVMDIHGALVTQCNLATERPLKALLWSSEKFRMVNIGDCEGEDRKKRKVGSDKRNRSKRKSPVMAIDLGDGEIQLMRSHDDLTPICIKTGMTAAVKMEWSGCGSFLAVGGTQPVESISAVKFYDTTGHLRFTLNIPSQRPLSALTWGHNDQRLFVACGSILHVAWIEKGVAPLQVLCREVIQPLTNEEKLIAKLPLPLRLRNYVCERLSLTIKGCIPDPAKLREFVSQPPPGNERLHCTMVRTEFDSRTGSPCFTLFLEFLGGLVPLLKGRRISKLRPEFVIYDPKTIPKSNDDDGGVPTFMSSDDSSCTDDSDEDLMCNMRRKTDNRNSSSSPKPRDSTQSASDSPRLKEKEFDSLFLDSLPERNPLVEVTSNIWGTKFKIHGLAEFLPANLGQINYRTSLLHLQPRQMTIALVELKPEFLRCRQDEDSDYDPNVFSEDDDDVQDVVKSPPLTKAAAAPIAPMTSTNRSFSDTMDSNNHNLVSELTQQNNAESQTVEEGETDSIPLLAETTREEYTQQGAIPKQRLVSQGRRKIESECGSTSIGGGRTGPLDVVTDVRVMNGGAEALDEGIILPSDVQGEEELQTDLPRWADTAPRHSRPGHLCDGPGSNSQSPKRIARRREHHESNGHGSVKDTDVRHVAIMNGSPQIDKVRRAPISVDESDLDLSEPVRASSPKPCQTPVDEKGKEKKHTASSPQTKTKRSKLKGRKAENGQEGAATEKQGSPKLSGSAQENSSGKSRKSLRKAWSNSDRSPSRSRMKSQGENSDSDAENQNANEAGDSSTASSAKSRKAKLMKQYANCKSKVFVMHNKAPLWNENTQVYQLDFGGRVTQESAKNFQVELLGKQIQVMQFGKIDGQAYTLDFQSPFSAIQAFAIALANVTQRLK</sequence>
<dbReference type="PANTHER" id="PTHR16517">
    <property type="entry name" value="TUBBY-RELATED"/>
    <property type="match status" value="1"/>
</dbReference>
<dbReference type="CTD" id="56995"/>
<dbReference type="PANTHER" id="PTHR16517:SF2">
    <property type="entry name" value="TUBBY-RELATED PROTEIN 4"/>
    <property type="match status" value="1"/>
</dbReference>
<dbReference type="GO" id="GO:0005737">
    <property type="term" value="C:cytoplasm"/>
    <property type="evidence" value="ECO:0007669"/>
    <property type="project" value="UniProtKB-SubCell"/>
</dbReference>
<dbReference type="InterPro" id="IPR036036">
    <property type="entry name" value="SOCS_box-like_dom_sf"/>
</dbReference>
<comment type="similarity">
    <text evidence="2">Belongs to the TUB family.</text>
</comment>
<dbReference type="Gene3D" id="2.130.10.10">
    <property type="entry name" value="YVTN repeat-like/Quinoprotein amine dehydrogenase"/>
    <property type="match status" value="1"/>
</dbReference>
<dbReference type="OrthoDB" id="8775810at2759"/>
<dbReference type="Proteomes" id="UP000007110">
    <property type="component" value="Unassembled WGS sequence"/>
</dbReference>
<dbReference type="InterPro" id="IPR025659">
    <property type="entry name" value="Tubby-like_C"/>
</dbReference>
<dbReference type="InterPro" id="IPR000007">
    <property type="entry name" value="Tubby_C"/>
</dbReference>
<evidence type="ECO:0000256" key="1">
    <source>
        <dbReference type="ARBA" id="ARBA00004496"/>
    </source>
</evidence>
<keyword evidence="9" id="KW-1185">Reference proteome</keyword>
<evidence type="ECO:0000256" key="3">
    <source>
        <dbReference type="ARBA" id="ARBA00022490"/>
    </source>
</evidence>
<feature type="region of interest" description="Disordered" evidence="6">
    <location>
        <begin position="477"/>
        <end position="540"/>
    </location>
</feature>
<dbReference type="InterPro" id="IPR036322">
    <property type="entry name" value="WD40_repeat_dom_sf"/>
</dbReference>
<dbReference type="KEGG" id="spu:591879"/>
<evidence type="ECO:0000313" key="8">
    <source>
        <dbReference type="EnsemblMetazoa" id="XP_030850647"/>
    </source>
</evidence>
<dbReference type="Pfam" id="PF24797">
    <property type="entry name" value="Beta-prop_WDR35_TULP_N"/>
    <property type="match status" value="1"/>
</dbReference>
<feature type="region of interest" description="Disordered" evidence="6">
    <location>
        <begin position="783"/>
        <end position="981"/>
    </location>
</feature>
<feature type="compositionally biased region" description="Polar residues" evidence="6">
    <location>
        <begin position="952"/>
        <end position="972"/>
    </location>
</feature>
<evidence type="ECO:0000256" key="6">
    <source>
        <dbReference type="SAM" id="MobiDB-lite"/>
    </source>
</evidence>
<dbReference type="InterPro" id="IPR015943">
    <property type="entry name" value="WD40/YVTN_repeat-like_dom_sf"/>
</dbReference>
<dbReference type="SUPFAM" id="SSF158235">
    <property type="entry name" value="SOCS box-like"/>
    <property type="match status" value="1"/>
</dbReference>
<dbReference type="FunCoup" id="A0A7M7PES9">
    <property type="interactions" value="872"/>
</dbReference>
<dbReference type="InterPro" id="IPR056159">
    <property type="entry name" value="Beta-prop_IFT121_TULP_N"/>
</dbReference>
<evidence type="ECO:0000313" key="9">
    <source>
        <dbReference type="Proteomes" id="UP000007110"/>
    </source>
</evidence>
<dbReference type="GO" id="GO:0035556">
    <property type="term" value="P:intracellular signal transduction"/>
    <property type="evidence" value="ECO:0007669"/>
    <property type="project" value="InterPro"/>
</dbReference>
<dbReference type="AlphaFoldDB" id="A0A7M7PES9"/>
<reference evidence="8" key="2">
    <citation type="submission" date="2021-01" db="UniProtKB">
        <authorList>
            <consortium name="EnsemblMetazoa"/>
        </authorList>
    </citation>
    <scope>IDENTIFICATION</scope>
</reference>
<reference evidence="9" key="1">
    <citation type="submission" date="2015-02" db="EMBL/GenBank/DDBJ databases">
        <title>Genome sequencing for Strongylocentrotus purpuratus.</title>
        <authorList>
            <person name="Murali S."/>
            <person name="Liu Y."/>
            <person name="Vee V."/>
            <person name="English A."/>
            <person name="Wang M."/>
            <person name="Skinner E."/>
            <person name="Han Y."/>
            <person name="Muzny D.M."/>
            <person name="Worley K.C."/>
            <person name="Gibbs R.A."/>
        </authorList>
    </citation>
    <scope>NUCLEOTIDE SEQUENCE</scope>
</reference>
<dbReference type="SUPFAM" id="SSF50978">
    <property type="entry name" value="WD40 repeat-like"/>
    <property type="match status" value="1"/>
</dbReference>
<feature type="compositionally biased region" description="Acidic residues" evidence="6">
    <location>
        <begin position="499"/>
        <end position="508"/>
    </location>
</feature>
<dbReference type="InParanoid" id="A0A7M7PES9"/>
<evidence type="ECO:0000259" key="7">
    <source>
        <dbReference type="PROSITE" id="PS50225"/>
    </source>
</evidence>
<name>A0A7M7PES9_STRPU</name>
<protein>
    <recommendedName>
        <fullName evidence="7">SOCS box domain-containing protein</fullName>
    </recommendedName>
</protein>
<dbReference type="GeneID" id="591879"/>
<dbReference type="OMA" id="RCYCTIR"/>
<dbReference type="RefSeq" id="XP_030850647.1">
    <property type="nucleotide sequence ID" value="XM_030994787.1"/>
</dbReference>
<feature type="compositionally biased region" description="Polar residues" evidence="6">
    <location>
        <begin position="519"/>
        <end position="536"/>
    </location>
</feature>
<feature type="compositionally biased region" description="Polar residues" evidence="6">
    <location>
        <begin position="913"/>
        <end position="929"/>
    </location>
</feature>
<keyword evidence="5" id="KW-0677">Repeat</keyword>
<dbReference type="Pfam" id="PF01167">
    <property type="entry name" value="Tub"/>
    <property type="match status" value="1"/>
</dbReference>
<comment type="subcellular location">
    <subcellularLocation>
        <location evidence="1">Cytoplasm</location>
    </subcellularLocation>
</comment>
<dbReference type="PROSITE" id="PS50225">
    <property type="entry name" value="SOCS"/>
    <property type="match status" value="1"/>
</dbReference>
<dbReference type="SMART" id="SM00969">
    <property type="entry name" value="SOCS_box"/>
    <property type="match status" value="1"/>
</dbReference>
<feature type="domain" description="SOCS box" evidence="7">
    <location>
        <begin position="351"/>
        <end position="395"/>
    </location>
</feature>
<evidence type="ECO:0000256" key="2">
    <source>
        <dbReference type="ARBA" id="ARBA00007129"/>
    </source>
</evidence>
<dbReference type="InterPro" id="IPR001496">
    <property type="entry name" value="SOCS_box"/>
</dbReference>
<evidence type="ECO:0000256" key="5">
    <source>
        <dbReference type="ARBA" id="ARBA00022737"/>
    </source>
</evidence>
<organism evidence="8 9">
    <name type="scientific">Strongylocentrotus purpuratus</name>
    <name type="common">Purple sea urchin</name>
    <dbReference type="NCBI Taxonomy" id="7668"/>
    <lineage>
        <taxon>Eukaryota</taxon>
        <taxon>Metazoa</taxon>
        <taxon>Echinodermata</taxon>
        <taxon>Eleutherozoa</taxon>
        <taxon>Echinozoa</taxon>
        <taxon>Echinoidea</taxon>
        <taxon>Euechinoidea</taxon>
        <taxon>Echinacea</taxon>
        <taxon>Camarodonta</taxon>
        <taxon>Echinidea</taxon>
        <taxon>Strongylocentrotidae</taxon>
        <taxon>Strongylocentrotus</taxon>
    </lineage>
</organism>
<accession>A0A7M7PES9</accession>
<dbReference type="SUPFAM" id="SSF54518">
    <property type="entry name" value="Tubby C-terminal domain-like"/>
    <property type="match status" value="1"/>
</dbReference>
<feature type="compositionally biased region" description="Basic and acidic residues" evidence="6">
    <location>
        <begin position="815"/>
        <end position="831"/>
    </location>
</feature>
<evidence type="ECO:0000256" key="4">
    <source>
        <dbReference type="ARBA" id="ARBA00022574"/>
    </source>
</evidence>
<keyword evidence="3" id="KW-0963">Cytoplasm</keyword>
<dbReference type="Gene3D" id="3.20.90.10">
    <property type="entry name" value="Tubby Protein, Chain A"/>
    <property type="match status" value="1"/>
</dbReference>